<dbReference type="Proteomes" id="UP000307440">
    <property type="component" value="Unassembled WGS sequence"/>
</dbReference>
<evidence type="ECO:0000256" key="1">
    <source>
        <dbReference type="SAM" id="MobiDB-lite"/>
    </source>
</evidence>
<sequence length="383" mass="42450">MDQTILEKMGGSAETIKEALKLVRQAKTRTRPGSGHEMGEYATGLIPICGLLASESLNNGDITKNAAQPASCLNNVQFKKAYQILKAALQDTKSTNNRVSCENLIEKYVVHSLLARQLEQYCQEGLAELKKQGMNAVHIKSNNVVCGMFLWVCGAAKIANLPTTDDLASEFGVSPRPLQDFINRLTKDFSGLKRKIAQESRSKASATPSPTKAPTGVTPRRTVARRLLLAKHNPTPQRLEAEVDEDDDDTPLPETPTKKRRIDNSPDLSGQKTSLFEATIRGSTSRVALDDVRARPTRAVGQGSPLKQATSLPQGDAQMAEPDSSSESEDEGPKAFSFRRFRPAYLEQKQWNARDPRLKRIWKLREQQKQKFVELYGDPFSQS</sequence>
<proteinExistence type="predicted"/>
<evidence type="ECO:0008006" key="4">
    <source>
        <dbReference type="Google" id="ProtNLM"/>
    </source>
</evidence>
<gene>
    <name evidence="2" type="ORF">FA15DRAFT_698233</name>
</gene>
<name>A0A5C3KDK0_COPMA</name>
<reference evidence="2 3" key="1">
    <citation type="journal article" date="2019" name="Nat. Ecol. Evol.">
        <title>Megaphylogeny resolves global patterns of mushroom evolution.</title>
        <authorList>
            <person name="Varga T."/>
            <person name="Krizsan K."/>
            <person name="Foldi C."/>
            <person name="Dima B."/>
            <person name="Sanchez-Garcia M."/>
            <person name="Sanchez-Ramirez S."/>
            <person name="Szollosi G.J."/>
            <person name="Szarkandi J.G."/>
            <person name="Papp V."/>
            <person name="Albert L."/>
            <person name="Andreopoulos W."/>
            <person name="Angelini C."/>
            <person name="Antonin V."/>
            <person name="Barry K.W."/>
            <person name="Bougher N.L."/>
            <person name="Buchanan P."/>
            <person name="Buyck B."/>
            <person name="Bense V."/>
            <person name="Catcheside P."/>
            <person name="Chovatia M."/>
            <person name="Cooper J."/>
            <person name="Damon W."/>
            <person name="Desjardin D."/>
            <person name="Finy P."/>
            <person name="Geml J."/>
            <person name="Haridas S."/>
            <person name="Hughes K."/>
            <person name="Justo A."/>
            <person name="Karasinski D."/>
            <person name="Kautmanova I."/>
            <person name="Kiss B."/>
            <person name="Kocsube S."/>
            <person name="Kotiranta H."/>
            <person name="LaButti K.M."/>
            <person name="Lechner B.E."/>
            <person name="Liimatainen K."/>
            <person name="Lipzen A."/>
            <person name="Lukacs Z."/>
            <person name="Mihaltcheva S."/>
            <person name="Morgado L.N."/>
            <person name="Niskanen T."/>
            <person name="Noordeloos M.E."/>
            <person name="Ohm R.A."/>
            <person name="Ortiz-Santana B."/>
            <person name="Ovrebo C."/>
            <person name="Racz N."/>
            <person name="Riley R."/>
            <person name="Savchenko A."/>
            <person name="Shiryaev A."/>
            <person name="Soop K."/>
            <person name="Spirin V."/>
            <person name="Szebenyi C."/>
            <person name="Tomsovsky M."/>
            <person name="Tulloss R.E."/>
            <person name="Uehling J."/>
            <person name="Grigoriev I.V."/>
            <person name="Vagvolgyi C."/>
            <person name="Papp T."/>
            <person name="Martin F.M."/>
            <person name="Miettinen O."/>
            <person name="Hibbett D.S."/>
            <person name="Nagy L.G."/>
        </authorList>
    </citation>
    <scope>NUCLEOTIDE SEQUENCE [LARGE SCALE GENOMIC DNA]</scope>
    <source>
        <strain evidence="2 3">CBS 121175</strain>
    </source>
</reference>
<organism evidence="2 3">
    <name type="scientific">Coprinopsis marcescibilis</name>
    <name type="common">Agaric fungus</name>
    <name type="synonym">Psathyrella marcescibilis</name>
    <dbReference type="NCBI Taxonomy" id="230819"/>
    <lineage>
        <taxon>Eukaryota</taxon>
        <taxon>Fungi</taxon>
        <taxon>Dikarya</taxon>
        <taxon>Basidiomycota</taxon>
        <taxon>Agaricomycotina</taxon>
        <taxon>Agaricomycetes</taxon>
        <taxon>Agaricomycetidae</taxon>
        <taxon>Agaricales</taxon>
        <taxon>Agaricineae</taxon>
        <taxon>Psathyrellaceae</taxon>
        <taxon>Coprinopsis</taxon>
    </lineage>
</organism>
<protein>
    <recommendedName>
        <fullName evidence="4">Origin recognition complex subunit 6</fullName>
    </recommendedName>
</protein>
<evidence type="ECO:0000313" key="3">
    <source>
        <dbReference type="Proteomes" id="UP000307440"/>
    </source>
</evidence>
<feature type="region of interest" description="Disordered" evidence="1">
    <location>
        <begin position="196"/>
        <end position="338"/>
    </location>
</feature>
<keyword evidence="3" id="KW-1185">Reference proteome</keyword>
<accession>A0A5C3KDK0</accession>
<feature type="compositionally biased region" description="Acidic residues" evidence="1">
    <location>
        <begin position="242"/>
        <end position="251"/>
    </location>
</feature>
<dbReference type="AlphaFoldDB" id="A0A5C3KDK0"/>
<feature type="compositionally biased region" description="Polar residues" evidence="1">
    <location>
        <begin position="203"/>
        <end position="212"/>
    </location>
</feature>
<dbReference type="OrthoDB" id="3358956at2759"/>
<evidence type="ECO:0000313" key="2">
    <source>
        <dbReference type="EMBL" id="TFK18028.1"/>
    </source>
</evidence>
<dbReference type="EMBL" id="ML210440">
    <property type="protein sequence ID" value="TFK18028.1"/>
    <property type="molecule type" value="Genomic_DNA"/>
</dbReference>
<dbReference type="STRING" id="230819.A0A5C3KDK0"/>
<feature type="compositionally biased region" description="Polar residues" evidence="1">
    <location>
        <begin position="266"/>
        <end position="286"/>
    </location>
</feature>